<name>A0A484XVJ5_9ENTR</name>
<dbReference type="AlphaFoldDB" id="A0A484XVJ5"/>
<dbReference type="GO" id="GO:0102546">
    <property type="term" value="F:mannosylglycerate hydrolase activity"/>
    <property type="evidence" value="ECO:0007669"/>
    <property type="project" value="UniProtKB-EC"/>
</dbReference>
<reference evidence="1 2" key="1">
    <citation type="submission" date="2019-03" db="EMBL/GenBank/DDBJ databases">
        <authorList>
            <consortium name="Pathogen Informatics"/>
        </authorList>
    </citation>
    <scope>NUCLEOTIDE SEQUENCE [LARGE SCALE GENOMIC DNA]</scope>
    <source>
        <strain evidence="1 2">NCTC12126</strain>
    </source>
</reference>
<gene>
    <name evidence="1" type="primary">mngB_5</name>
    <name evidence="1" type="ORF">NCTC12126_02876</name>
</gene>
<evidence type="ECO:0000313" key="2">
    <source>
        <dbReference type="Proteomes" id="UP000351155"/>
    </source>
</evidence>
<dbReference type="EC" id="3.2.1.170" evidence="1"/>
<dbReference type="EMBL" id="CAADIW010000022">
    <property type="protein sequence ID" value="VFS27844.1"/>
    <property type="molecule type" value="Genomic_DNA"/>
</dbReference>
<dbReference type="SUPFAM" id="SSF88713">
    <property type="entry name" value="Glycoside hydrolase/deacetylase"/>
    <property type="match status" value="1"/>
</dbReference>
<protein>
    <submittedName>
        <fullName evidence="1">Alpha-mannosidase mngB</fullName>
        <ecNumber evidence="1">3.2.1.170</ecNumber>
    </submittedName>
</protein>
<accession>A0A484XVJ5</accession>
<sequence length="95" mass="10840">MSQIHVIAHTHWDQEWYFTRQDSTVLASWNFADVIDTLEQDPAYRCYHLGWADGGGGRLPGRESGIHAAPEEAGQRETAVCRAVVYPNRQLERSR</sequence>
<dbReference type="InterPro" id="IPR011330">
    <property type="entry name" value="Glyco_hydro/deAcase_b/a-brl"/>
</dbReference>
<dbReference type="GO" id="GO:0016798">
    <property type="term" value="F:hydrolase activity, acting on glycosyl bonds"/>
    <property type="evidence" value="ECO:0007669"/>
    <property type="project" value="UniProtKB-KW"/>
</dbReference>
<keyword evidence="1" id="KW-0378">Hydrolase</keyword>
<organism evidence="1 2">
    <name type="scientific">Enterobacter cancerogenus</name>
    <dbReference type="NCBI Taxonomy" id="69218"/>
    <lineage>
        <taxon>Bacteria</taxon>
        <taxon>Pseudomonadati</taxon>
        <taxon>Pseudomonadota</taxon>
        <taxon>Gammaproteobacteria</taxon>
        <taxon>Enterobacterales</taxon>
        <taxon>Enterobacteriaceae</taxon>
        <taxon>Enterobacter</taxon>
        <taxon>Enterobacter cloacae complex</taxon>
    </lineage>
</organism>
<evidence type="ECO:0000313" key="1">
    <source>
        <dbReference type="EMBL" id="VFS27844.1"/>
    </source>
</evidence>
<dbReference type="Gene3D" id="3.20.110.10">
    <property type="entry name" value="Glycoside hydrolase 38, N terminal domain"/>
    <property type="match status" value="1"/>
</dbReference>
<dbReference type="Proteomes" id="UP000351155">
    <property type="component" value="Unassembled WGS sequence"/>
</dbReference>
<dbReference type="GO" id="GO:0005975">
    <property type="term" value="P:carbohydrate metabolic process"/>
    <property type="evidence" value="ECO:0007669"/>
    <property type="project" value="InterPro"/>
</dbReference>
<proteinExistence type="predicted"/>
<dbReference type="InterPro" id="IPR027291">
    <property type="entry name" value="Glyco_hydro_38_N_sf"/>
</dbReference>
<keyword evidence="1" id="KW-0326">Glycosidase</keyword>